<comment type="similarity">
    <text evidence="1">Belongs to the helicase family.</text>
</comment>
<dbReference type="InterPro" id="IPR027417">
    <property type="entry name" value="P-loop_NTPase"/>
</dbReference>
<dbReference type="Pfam" id="PF14214">
    <property type="entry name" value="Helitron_like_N"/>
    <property type="match status" value="1"/>
</dbReference>
<dbReference type="GO" id="GO:0005524">
    <property type="term" value="F:ATP binding"/>
    <property type="evidence" value="ECO:0007669"/>
    <property type="project" value="UniProtKB-KW"/>
</dbReference>
<keyword evidence="1" id="KW-0547">Nucleotide-binding</keyword>
<dbReference type="InterPro" id="IPR010285">
    <property type="entry name" value="DNA_helicase_pif1-like_DEAD"/>
</dbReference>
<dbReference type="InterPro" id="IPR025476">
    <property type="entry name" value="Helitron_helicase-like"/>
</dbReference>
<dbReference type="EC" id="5.6.2.3" evidence="1"/>
<dbReference type="EMBL" id="NBSK02000003">
    <property type="protein sequence ID" value="KAJ0215754.1"/>
    <property type="molecule type" value="Genomic_DNA"/>
</dbReference>
<dbReference type="SUPFAM" id="SSF52540">
    <property type="entry name" value="P-loop containing nucleoside triphosphate hydrolases"/>
    <property type="match status" value="2"/>
</dbReference>
<comment type="caution">
    <text evidence="6">The sequence shown here is derived from an EMBL/GenBank/DDBJ whole genome shotgun (WGS) entry which is preliminary data.</text>
</comment>
<keyword evidence="7" id="KW-1185">Reference proteome</keyword>
<dbReference type="Pfam" id="PF05970">
    <property type="entry name" value="PIF1"/>
    <property type="match status" value="1"/>
</dbReference>
<keyword evidence="1" id="KW-0378">Hydrolase</keyword>
<comment type="cofactor">
    <cofactor evidence="1">
        <name>Mg(2+)</name>
        <dbReference type="ChEBI" id="CHEBI:18420"/>
    </cofactor>
</comment>
<accession>A0A9R1XK42</accession>
<evidence type="ECO:0000313" key="6">
    <source>
        <dbReference type="EMBL" id="KAJ0215754.1"/>
    </source>
</evidence>
<keyword evidence="1" id="KW-0347">Helicase</keyword>
<dbReference type="GO" id="GO:0006281">
    <property type="term" value="P:DNA repair"/>
    <property type="evidence" value="ECO:0007669"/>
    <property type="project" value="UniProtKB-KW"/>
</dbReference>
<keyword evidence="1" id="KW-0234">DNA repair</keyword>
<feature type="domain" description="Helitron helicase-like" evidence="4">
    <location>
        <begin position="551"/>
        <end position="732"/>
    </location>
</feature>
<evidence type="ECO:0000259" key="5">
    <source>
        <dbReference type="Pfam" id="PF21530"/>
    </source>
</evidence>
<sequence length="1464" mass="168739">MGDRSVISGRKRGPLGSTDRYGDKKHKAIIMLNSKKEVMNDKTENKNIVIGDVYHRKQYRREAIIRWREKRGKCPIICSHFLDKRQYRREAIIRWKLNRNNHTSASKFAISISGETSKVFSDVLIDKNQYKKEAIERWKKKKSKRTPSCLAYDKAKRNTTASAETSAISGPPLDLLPNVLMDKKQYRRAAINRWKKKTAKKRVLLPTSCLANDKALKKSINVGKTGYMRRQLNNRIGKHLLQQVPFASDVLPDVRRCRYCDAVKFYSETANFCCLDGRVVLSNNELPLLMQDLLTSTSKEAISFRTYIRTYNNHFAFTSFGVTADNELSKRNKGIYTFRVQGQVYHFINDLSPKENDSKNLQLYFHDTDNELENRLSDSPRLCIDLIAKCVEYLKDNPYARFFRNLRDVPNLDECKIILKTIPGQDQRVFNKPEVSQVAAIWIEGQENGEHGRRSIEVKLHSDCSRSVQYYYGCYDPLQYPLMFPFGELGWHQHIPKKKDVERGNGRNVVSTVEKLISPVTATSAEYLLDMEENVLAKNSESSKYVSVREYYAYKLQIRRHDKSYLLQFGRLLQQYIVDSYVKLETQRLAFFRTQQADIRQEFLQGIVDAMASGESEASAIGRRVVLPATFIGGTRNMRRKYIDAMALVQKFGKPDLFLTLTCNPNWPEIRQHMMTHEETHNRADLIVRVFHAKLELFKNEILKKNIFGKVAAYTYVIEFQKRGLPHAHFLLILEHDFKMYEPKEYDEIVCAELPDEHSNPHLHKMVVKHMLHGPCDEIQQFQSDRYAQKLNLTYVQYPDHFTWKAAKKMWSPRQSERSIGRIVIAHPSEGERYYLRILLSKIRCPKSYDDLKFFNGLKVATFRESALLRGYLIDDNSQQLCLQEASIFHMPYELRRLFATILVYTCPNNPRQLWSSFEDMMLEDLVNSNKYTHREARKHALQQVDFFLQSIGRQLHEFDVLPHDFLYNDLQDETRDIRAEKSIIVSEADLRAIENLNEKQRIAFNEIIERVNCKKSGAFFIDGPGGTGKTFLYRALLAKIRSQGDIALATATSGIAASLLPGGRTAHSRFKIPLDLAEGSTCRISKRCSLATLIKSSNLIIWDEAPMAKRSAVEALDDLLRDLMDSTEIFGGKVVVLGGDFRQTLPVVRKGTRSETIAACLTNSPLWRSLSQLRLEENMRALLDPMFTDFLLRIGDGKENSDDNDLVSIPSQMLVENNDNIDGLNVLIKHVYPNLSVNSLHNPLNLNRAILTTKNIFVDEINDILIKKFPGEEVEYNSFDETLDPNDQAHYEDLLHSLTPNGMPPHKLILKHKTPIILLRNMNPTEGLCNGTRLFCKDFNRNLIRAEIAFGDFAGNEVFIHRIPLQPTTGDEYTIPFKRIQFPIRLCFAMTINKAQGQTLDFVGVYLKEPVFSHGQLYVALSRSKKIENVKVLIKQNNSSTETIKTKNIVYTEVLEHAKHLHN</sequence>
<evidence type="ECO:0000313" key="7">
    <source>
        <dbReference type="Proteomes" id="UP000235145"/>
    </source>
</evidence>
<name>A0A9R1XK42_LACSA</name>
<dbReference type="CDD" id="cd18809">
    <property type="entry name" value="SF1_C_RecD"/>
    <property type="match status" value="1"/>
</dbReference>
<dbReference type="Pfam" id="PF21530">
    <property type="entry name" value="Pif1_2B_dom"/>
    <property type="match status" value="1"/>
</dbReference>
<feature type="region of interest" description="Disordered" evidence="2">
    <location>
        <begin position="1"/>
        <end position="21"/>
    </location>
</feature>
<dbReference type="GO" id="GO:0016787">
    <property type="term" value="F:hydrolase activity"/>
    <property type="evidence" value="ECO:0007669"/>
    <property type="project" value="UniProtKB-KW"/>
</dbReference>
<keyword evidence="1" id="KW-0067">ATP-binding</keyword>
<protein>
    <recommendedName>
        <fullName evidence="1">ATP-dependent DNA helicase</fullName>
        <ecNumber evidence="1">5.6.2.3</ecNumber>
    </recommendedName>
</protein>
<evidence type="ECO:0000259" key="3">
    <source>
        <dbReference type="Pfam" id="PF05970"/>
    </source>
</evidence>
<comment type="catalytic activity">
    <reaction evidence="1">
        <text>ATP + H2O = ADP + phosphate + H(+)</text>
        <dbReference type="Rhea" id="RHEA:13065"/>
        <dbReference type="ChEBI" id="CHEBI:15377"/>
        <dbReference type="ChEBI" id="CHEBI:15378"/>
        <dbReference type="ChEBI" id="CHEBI:30616"/>
        <dbReference type="ChEBI" id="CHEBI:43474"/>
        <dbReference type="ChEBI" id="CHEBI:456216"/>
        <dbReference type="EC" id="5.6.2.3"/>
    </reaction>
</comment>
<feature type="domain" description="DNA helicase Pif1-like 2B" evidence="5">
    <location>
        <begin position="1294"/>
        <end position="1336"/>
    </location>
</feature>
<dbReference type="Gene3D" id="3.40.50.300">
    <property type="entry name" value="P-loop containing nucleotide triphosphate hydrolases"/>
    <property type="match status" value="1"/>
</dbReference>
<dbReference type="GO" id="GO:0006310">
    <property type="term" value="P:DNA recombination"/>
    <property type="evidence" value="ECO:0007669"/>
    <property type="project" value="UniProtKB-KW"/>
</dbReference>
<feature type="domain" description="DNA helicase Pif1-like DEAD-box helicase" evidence="3">
    <location>
        <begin position="997"/>
        <end position="1204"/>
    </location>
</feature>
<dbReference type="FunFam" id="3.40.50.300:FF:002884">
    <property type="entry name" value="ATP-dependent DNA helicase"/>
    <property type="match status" value="1"/>
</dbReference>
<organism evidence="6 7">
    <name type="scientific">Lactuca sativa</name>
    <name type="common">Garden lettuce</name>
    <dbReference type="NCBI Taxonomy" id="4236"/>
    <lineage>
        <taxon>Eukaryota</taxon>
        <taxon>Viridiplantae</taxon>
        <taxon>Streptophyta</taxon>
        <taxon>Embryophyta</taxon>
        <taxon>Tracheophyta</taxon>
        <taxon>Spermatophyta</taxon>
        <taxon>Magnoliopsida</taxon>
        <taxon>eudicotyledons</taxon>
        <taxon>Gunneridae</taxon>
        <taxon>Pentapetalae</taxon>
        <taxon>asterids</taxon>
        <taxon>campanulids</taxon>
        <taxon>Asterales</taxon>
        <taxon>Asteraceae</taxon>
        <taxon>Cichorioideae</taxon>
        <taxon>Cichorieae</taxon>
        <taxon>Lactucinae</taxon>
        <taxon>Lactuca</taxon>
    </lineage>
</organism>
<dbReference type="GO" id="GO:0000723">
    <property type="term" value="P:telomere maintenance"/>
    <property type="evidence" value="ECO:0007669"/>
    <property type="project" value="InterPro"/>
</dbReference>
<proteinExistence type="inferred from homology"/>
<reference evidence="6 7" key="1">
    <citation type="journal article" date="2017" name="Nat. Commun.">
        <title>Genome assembly with in vitro proximity ligation data and whole-genome triplication in lettuce.</title>
        <authorList>
            <person name="Reyes-Chin-Wo S."/>
            <person name="Wang Z."/>
            <person name="Yang X."/>
            <person name="Kozik A."/>
            <person name="Arikit S."/>
            <person name="Song C."/>
            <person name="Xia L."/>
            <person name="Froenicke L."/>
            <person name="Lavelle D.O."/>
            <person name="Truco M.J."/>
            <person name="Xia R."/>
            <person name="Zhu S."/>
            <person name="Xu C."/>
            <person name="Xu H."/>
            <person name="Xu X."/>
            <person name="Cox K."/>
            <person name="Korf I."/>
            <person name="Meyers B.C."/>
            <person name="Michelmore R.W."/>
        </authorList>
    </citation>
    <scope>NUCLEOTIDE SEQUENCE [LARGE SCALE GENOMIC DNA]</scope>
    <source>
        <strain evidence="7">cv. Salinas</strain>
        <tissue evidence="6">Seedlings</tissue>
    </source>
</reference>
<evidence type="ECO:0000259" key="4">
    <source>
        <dbReference type="Pfam" id="PF14214"/>
    </source>
</evidence>
<dbReference type="PANTHER" id="PTHR10492:SF92">
    <property type="entry name" value="ATP-DEPENDENT DNA HELICASE"/>
    <property type="match status" value="1"/>
</dbReference>
<keyword evidence="1" id="KW-0227">DNA damage</keyword>
<evidence type="ECO:0000256" key="1">
    <source>
        <dbReference type="RuleBase" id="RU363044"/>
    </source>
</evidence>
<gene>
    <name evidence="6" type="ORF">LSAT_V11C300129400</name>
</gene>
<dbReference type="PANTHER" id="PTHR10492">
    <property type="match status" value="1"/>
</dbReference>
<evidence type="ECO:0000256" key="2">
    <source>
        <dbReference type="SAM" id="MobiDB-lite"/>
    </source>
</evidence>
<dbReference type="Proteomes" id="UP000235145">
    <property type="component" value="Unassembled WGS sequence"/>
</dbReference>
<dbReference type="InterPro" id="IPR049163">
    <property type="entry name" value="Pif1-like_2B_dom"/>
</dbReference>
<keyword evidence="1" id="KW-0233">DNA recombination</keyword>
<dbReference type="GO" id="GO:0043139">
    <property type="term" value="F:5'-3' DNA helicase activity"/>
    <property type="evidence" value="ECO:0007669"/>
    <property type="project" value="UniProtKB-EC"/>
</dbReference>